<keyword evidence="3" id="KW-1185">Reference proteome</keyword>
<reference evidence="2" key="1">
    <citation type="submission" date="2014-09" db="EMBL/GenBank/DDBJ databases">
        <title>Genome sequence of the luminous mushroom Mycena chlorophos for searching fungal bioluminescence genes.</title>
        <authorList>
            <person name="Tanaka Y."/>
            <person name="Kasuga D."/>
            <person name="Oba Y."/>
            <person name="Hase S."/>
            <person name="Sato K."/>
            <person name="Oba Y."/>
            <person name="Sakakibara Y."/>
        </authorList>
    </citation>
    <scope>NUCLEOTIDE SEQUENCE</scope>
</reference>
<name>A0ABQ0LXC5_MYCCL</name>
<evidence type="ECO:0000256" key="1">
    <source>
        <dbReference type="SAM" id="MobiDB-lite"/>
    </source>
</evidence>
<evidence type="ECO:0000313" key="3">
    <source>
        <dbReference type="Proteomes" id="UP000815677"/>
    </source>
</evidence>
<evidence type="ECO:0000313" key="2">
    <source>
        <dbReference type="EMBL" id="GAT55714.1"/>
    </source>
</evidence>
<proteinExistence type="predicted"/>
<dbReference type="EMBL" id="DF849094">
    <property type="protein sequence ID" value="GAT55714.1"/>
    <property type="molecule type" value="Genomic_DNA"/>
</dbReference>
<accession>A0ABQ0LXC5</accession>
<sequence>MNPRNGSLQGQVSAVRVARFAKSFAIMAARTAQTLSEDVPRRHCIRHTPPGWSGLGSRQNFDLLLLPVGPSHDVLANDSKSKDAVLGWRKELGPGLQVRGAPTAEIQTHRPPAP</sequence>
<organism evidence="2 3">
    <name type="scientific">Mycena chlorophos</name>
    <name type="common">Agaric fungus</name>
    <name type="synonym">Agaricus chlorophos</name>
    <dbReference type="NCBI Taxonomy" id="658473"/>
    <lineage>
        <taxon>Eukaryota</taxon>
        <taxon>Fungi</taxon>
        <taxon>Dikarya</taxon>
        <taxon>Basidiomycota</taxon>
        <taxon>Agaricomycotina</taxon>
        <taxon>Agaricomycetes</taxon>
        <taxon>Agaricomycetidae</taxon>
        <taxon>Agaricales</taxon>
        <taxon>Marasmiineae</taxon>
        <taxon>Mycenaceae</taxon>
        <taxon>Mycena</taxon>
    </lineage>
</organism>
<gene>
    <name evidence="2" type="ORF">MCHLO_12445</name>
</gene>
<dbReference type="Proteomes" id="UP000815677">
    <property type="component" value="Unassembled WGS sequence"/>
</dbReference>
<protein>
    <submittedName>
        <fullName evidence="2">Uncharacterized protein</fullName>
    </submittedName>
</protein>
<feature type="region of interest" description="Disordered" evidence="1">
    <location>
        <begin position="95"/>
        <end position="114"/>
    </location>
</feature>